<proteinExistence type="inferred from homology"/>
<feature type="transmembrane region" description="Helical" evidence="19">
    <location>
        <begin position="113"/>
        <end position="132"/>
    </location>
</feature>
<keyword evidence="13 19" id="KW-0472">Membrane</keyword>
<evidence type="ECO:0000256" key="6">
    <source>
        <dbReference type="ARBA" id="ARBA00015850"/>
    </source>
</evidence>
<feature type="transmembrane region" description="Helical" evidence="19">
    <location>
        <begin position="60"/>
        <end position="80"/>
    </location>
</feature>
<evidence type="ECO:0000256" key="2">
    <source>
        <dbReference type="ARBA" id="ARBA00004651"/>
    </source>
</evidence>
<keyword evidence="8 19" id="KW-0169">Cobalamin biosynthesis</keyword>
<dbReference type="PANTHER" id="PTHR34148">
    <property type="entry name" value="ADENOSYLCOBINAMIDE-GDP RIBAZOLETRANSFERASE"/>
    <property type="match status" value="1"/>
</dbReference>
<evidence type="ECO:0000256" key="8">
    <source>
        <dbReference type="ARBA" id="ARBA00022573"/>
    </source>
</evidence>
<keyword evidence="11 19" id="KW-0460">Magnesium</keyword>
<evidence type="ECO:0000256" key="12">
    <source>
        <dbReference type="ARBA" id="ARBA00022989"/>
    </source>
</evidence>
<dbReference type="Pfam" id="PF02654">
    <property type="entry name" value="CobS"/>
    <property type="match status" value="1"/>
</dbReference>
<accession>A0ABY1JDF4</accession>
<dbReference type="PANTHER" id="PTHR34148:SF1">
    <property type="entry name" value="ADENOSYLCOBINAMIDE-GDP RIBAZOLETRANSFERASE"/>
    <property type="match status" value="1"/>
</dbReference>
<feature type="transmembrane region" description="Helical" evidence="19">
    <location>
        <begin position="139"/>
        <end position="162"/>
    </location>
</feature>
<feature type="transmembrane region" description="Helical" evidence="19">
    <location>
        <begin position="182"/>
        <end position="215"/>
    </location>
</feature>
<dbReference type="InterPro" id="IPR003805">
    <property type="entry name" value="CobS"/>
</dbReference>
<comment type="function">
    <text evidence="14 19">Joins adenosylcobinamide-GDP and alpha-ribazole to generate adenosylcobalamin (Ado-cobalamin). Also synthesizes adenosylcobalamin 5'-phosphate from adenosylcobinamide-GDP and alpha-ribazole 5'-phosphate.</text>
</comment>
<evidence type="ECO:0000256" key="9">
    <source>
        <dbReference type="ARBA" id="ARBA00022679"/>
    </source>
</evidence>
<evidence type="ECO:0000256" key="17">
    <source>
        <dbReference type="ARBA" id="ARBA00048623"/>
    </source>
</evidence>
<comment type="catalytic activity">
    <reaction evidence="18 19">
        <text>alpha-ribazole 5'-phosphate + adenosylcob(III)inamide-GDP = adenosylcob(III)alamin 5'-phosphate + GMP + H(+)</text>
        <dbReference type="Rhea" id="RHEA:23560"/>
        <dbReference type="ChEBI" id="CHEBI:15378"/>
        <dbReference type="ChEBI" id="CHEBI:57918"/>
        <dbReference type="ChEBI" id="CHEBI:58115"/>
        <dbReference type="ChEBI" id="CHEBI:60487"/>
        <dbReference type="ChEBI" id="CHEBI:60493"/>
        <dbReference type="EC" id="2.7.8.26"/>
    </reaction>
</comment>
<evidence type="ECO:0000256" key="10">
    <source>
        <dbReference type="ARBA" id="ARBA00022692"/>
    </source>
</evidence>
<protein>
    <recommendedName>
        <fullName evidence="6 19">Adenosylcobinamide-GDP ribazoletransferase</fullName>
        <ecNumber evidence="5 19">2.7.8.26</ecNumber>
    </recommendedName>
    <alternativeName>
        <fullName evidence="16 19">Cobalamin synthase</fullName>
    </alternativeName>
    <alternativeName>
        <fullName evidence="15 19">Cobalamin-5'-phosphate synthase</fullName>
    </alternativeName>
</protein>
<comment type="pathway">
    <text evidence="3 19">Cofactor biosynthesis; adenosylcobalamin biosynthesis; adenosylcobalamin from cob(II)yrinate a,c-diamide: step 7/7.</text>
</comment>
<evidence type="ECO:0000256" key="4">
    <source>
        <dbReference type="ARBA" id="ARBA00010561"/>
    </source>
</evidence>
<keyword evidence="7 19" id="KW-1003">Cell membrane</keyword>
<evidence type="ECO:0000256" key="18">
    <source>
        <dbReference type="ARBA" id="ARBA00049504"/>
    </source>
</evidence>
<evidence type="ECO:0000256" key="19">
    <source>
        <dbReference type="HAMAP-Rule" id="MF_00719"/>
    </source>
</evidence>
<dbReference type="Proteomes" id="UP000185093">
    <property type="component" value="Unassembled WGS sequence"/>
</dbReference>
<keyword evidence="21" id="KW-1185">Reference proteome</keyword>
<name>A0ABY1JDF4_9BACT</name>
<dbReference type="EMBL" id="FSQZ01000001">
    <property type="protein sequence ID" value="SIN67990.1"/>
    <property type="molecule type" value="Genomic_DNA"/>
</dbReference>
<dbReference type="EC" id="2.7.8.26" evidence="5 19"/>
<reference evidence="20 21" key="1">
    <citation type="submission" date="2016-11" db="EMBL/GenBank/DDBJ databases">
        <authorList>
            <person name="Varghese N."/>
            <person name="Submissions S."/>
        </authorList>
    </citation>
    <scope>NUCLEOTIDE SEQUENCE [LARGE SCALE GENOMIC DNA]</scope>
    <source>
        <strain evidence="20 21">DSM 20664</strain>
    </source>
</reference>
<evidence type="ECO:0000256" key="5">
    <source>
        <dbReference type="ARBA" id="ARBA00013200"/>
    </source>
</evidence>
<comment type="subcellular location">
    <subcellularLocation>
        <location evidence="2 19">Cell membrane</location>
        <topology evidence="2 19">Multi-pass membrane protein</topology>
    </subcellularLocation>
</comment>
<evidence type="ECO:0000256" key="16">
    <source>
        <dbReference type="ARBA" id="ARBA00032853"/>
    </source>
</evidence>
<keyword evidence="12 19" id="KW-1133">Transmembrane helix</keyword>
<evidence type="ECO:0000313" key="20">
    <source>
        <dbReference type="EMBL" id="SIN67990.1"/>
    </source>
</evidence>
<evidence type="ECO:0000256" key="13">
    <source>
        <dbReference type="ARBA" id="ARBA00023136"/>
    </source>
</evidence>
<evidence type="ECO:0000313" key="21">
    <source>
        <dbReference type="Proteomes" id="UP000185093"/>
    </source>
</evidence>
<comment type="caution">
    <text evidence="20">The sequence shown here is derived from an EMBL/GenBank/DDBJ whole genome shotgun (WGS) entry which is preliminary data.</text>
</comment>
<dbReference type="RefSeq" id="WP_014807906.1">
    <property type="nucleotide sequence ID" value="NZ_DAONBL010000007.1"/>
</dbReference>
<comment type="catalytic activity">
    <reaction evidence="17 19">
        <text>alpha-ribazole + adenosylcob(III)inamide-GDP = adenosylcob(III)alamin + GMP + H(+)</text>
        <dbReference type="Rhea" id="RHEA:16049"/>
        <dbReference type="ChEBI" id="CHEBI:10329"/>
        <dbReference type="ChEBI" id="CHEBI:15378"/>
        <dbReference type="ChEBI" id="CHEBI:18408"/>
        <dbReference type="ChEBI" id="CHEBI:58115"/>
        <dbReference type="ChEBI" id="CHEBI:60487"/>
        <dbReference type="EC" id="2.7.8.26"/>
    </reaction>
</comment>
<keyword evidence="10 19" id="KW-0812">Transmembrane</keyword>
<evidence type="ECO:0000256" key="1">
    <source>
        <dbReference type="ARBA" id="ARBA00001946"/>
    </source>
</evidence>
<dbReference type="HAMAP" id="MF_00719">
    <property type="entry name" value="CobS"/>
    <property type="match status" value="1"/>
</dbReference>
<evidence type="ECO:0000256" key="14">
    <source>
        <dbReference type="ARBA" id="ARBA00025228"/>
    </source>
</evidence>
<evidence type="ECO:0000256" key="7">
    <source>
        <dbReference type="ARBA" id="ARBA00022475"/>
    </source>
</evidence>
<comment type="similarity">
    <text evidence="4 19">Belongs to the CobS family.</text>
</comment>
<gene>
    <name evidence="19" type="primary">cobS</name>
    <name evidence="20" type="ORF">SAMN05444368_1121</name>
</gene>
<evidence type="ECO:0000256" key="3">
    <source>
        <dbReference type="ARBA" id="ARBA00004663"/>
    </source>
</evidence>
<feature type="transmembrane region" description="Helical" evidence="19">
    <location>
        <begin position="31"/>
        <end position="53"/>
    </location>
</feature>
<evidence type="ECO:0000256" key="11">
    <source>
        <dbReference type="ARBA" id="ARBA00022842"/>
    </source>
</evidence>
<organism evidence="20 21">
    <name type="scientific">Acetomicrobium flavidum</name>
    <dbReference type="NCBI Taxonomy" id="49896"/>
    <lineage>
        <taxon>Bacteria</taxon>
        <taxon>Thermotogati</taxon>
        <taxon>Synergistota</taxon>
        <taxon>Synergistia</taxon>
        <taxon>Synergistales</taxon>
        <taxon>Acetomicrobiaceae</taxon>
        <taxon>Acetomicrobium</taxon>
    </lineage>
</organism>
<evidence type="ECO:0000256" key="15">
    <source>
        <dbReference type="ARBA" id="ARBA00032605"/>
    </source>
</evidence>
<sequence length="248" mass="26449">MRFVEILAASFSFFSRIPVPAILLPEGEPPYGMMLALSPIVGGVLGALWGGLGVLLSLKFAALGAAWSSALIYILLGWGLHLDGLSDIADGWGSGRSGSALKEVIKDSSCGPYGAMALIVALGLWTSLLFAFPSWRWITIGIIVGASGRWAMCCASFFGHYPWKNGMGLPFVEGFSVRELAYSFVCFAIFFLIGPWLWILSFLSTSIVSALLTIWAHEKIGGVSGDVLGTIEVLAELFALATIALFTS</sequence>
<keyword evidence="9 19" id="KW-0808">Transferase</keyword>
<comment type="cofactor">
    <cofactor evidence="1 19">
        <name>Mg(2+)</name>
        <dbReference type="ChEBI" id="CHEBI:18420"/>
    </cofactor>
</comment>